<dbReference type="Proteomes" id="UP000234331">
    <property type="component" value="Unassembled WGS sequence"/>
</dbReference>
<accession>A0A2I2L1P1</accession>
<sequence length="84" mass="8731">MGGRRAGRGGGAGTLPEHPPLWTRNLAVLTFRAGGNNVRQHAARDRGDTGGNRISPGQDDAESALRCAGIGDSGRERRGARGEP</sequence>
<evidence type="ECO:0000313" key="3">
    <source>
        <dbReference type="Proteomes" id="UP000234331"/>
    </source>
</evidence>
<feature type="compositionally biased region" description="Basic and acidic residues" evidence="1">
    <location>
        <begin position="73"/>
        <end position="84"/>
    </location>
</feature>
<organism evidence="2 3">
    <name type="scientific">Frankia canadensis</name>
    <dbReference type="NCBI Taxonomy" id="1836972"/>
    <lineage>
        <taxon>Bacteria</taxon>
        <taxon>Bacillati</taxon>
        <taxon>Actinomycetota</taxon>
        <taxon>Actinomycetes</taxon>
        <taxon>Frankiales</taxon>
        <taxon>Frankiaceae</taxon>
        <taxon>Frankia</taxon>
    </lineage>
</organism>
<feature type="compositionally biased region" description="Gly residues" evidence="1">
    <location>
        <begin position="1"/>
        <end position="13"/>
    </location>
</feature>
<name>A0A2I2L1P1_9ACTN</name>
<dbReference type="AlphaFoldDB" id="A0A2I2L1P1"/>
<evidence type="ECO:0000313" key="2">
    <source>
        <dbReference type="EMBL" id="SNQ51843.1"/>
    </source>
</evidence>
<dbReference type="EMBL" id="FZMO01000551">
    <property type="protein sequence ID" value="SNQ51843.1"/>
    <property type="molecule type" value="Genomic_DNA"/>
</dbReference>
<proteinExistence type="predicted"/>
<reference evidence="2 3" key="1">
    <citation type="submission" date="2017-06" db="EMBL/GenBank/DDBJ databases">
        <authorList>
            <person name="Kim H.J."/>
            <person name="Triplett B.A."/>
        </authorList>
    </citation>
    <scope>NUCLEOTIDE SEQUENCE [LARGE SCALE GENOMIC DNA]</scope>
    <source>
        <strain evidence="2">FRACA_ARgP5</strain>
    </source>
</reference>
<evidence type="ECO:0000256" key="1">
    <source>
        <dbReference type="SAM" id="MobiDB-lite"/>
    </source>
</evidence>
<feature type="region of interest" description="Disordered" evidence="1">
    <location>
        <begin position="1"/>
        <end position="21"/>
    </location>
</feature>
<keyword evidence="3" id="KW-1185">Reference proteome</keyword>
<protein>
    <submittedName>
        <fullName evidence="2">Uncharacterized protein</fullName>
    </submittedName>
</protein>
<feature type="region of interest" description="Disordered" evidence="1">
    <location>
        <begin position="36"/>
        <end position="84"/>
    </location>
</feature>
<gene>
    <name evidence="2" type="ORF">FRACA_830006</name>
</gene>